<proteinExistence type="predicted"/>
<sequence>MCAKYAFPPNALHYCGPEKQDDLLGYRHGLYPDSCAQDIIKQFQTLYPYLVLIAGENNISDPLDPRVVEAYWIGNALLHNVSMRNFHRHFVDGLHLKKKIPKKEFELLTGKFAKGALPHHTFHVLNVFTRTGHHMAKHTLETMDACRIGWGKVVQKDPLSVETNPLMLQNGELSLGKPVVKQIHIPIASSLFPVPCSLYVSFHWNQFCDVVTESQVRQLSFYTKKAIEIANMSR</sequence>
<accession>A0A1F7JD96</accession>
<name>A0A1F7JD96_9BACT</name>
<dbReference type="Proteomes" id="UP000178486">
    <property type="component" value="Unassembled WGS sequence"/>
</dbReference>
<dbReference type="EMBL" id="MGAU01000055">
    <property type="protein sequence ID" value="OGK53590.1"/>
    <property type="molecule type" value="Genomic_DNA"/>
</dbReference>
<organism evidence="1 2">
    <name type="scientific">Candidatus Roizmanbacteria bacterium RIFCSPLOWO2_01_FULL_45_11</name>
    <dbReference type="NCBI Taxonomy" id="1802070"/>
    <lineage>
        <taxon>Bacteria</taxon>
        <taxon>Candidatus Roizmaniibacteriota</taxon>
    </lineage>
</organism>
<gene>
    <name evidence="1" type="ORF">A3B56_03270</name>
</gene>
<reference evidence="1 2" key="1">
    <citation type="journal article" date="2016" name="Nat. Commun.">
        <title>Thousands of microbial genomes shed light on interconnected biogeochemical processes in an aquifer system.</title>
        <authorList>
            <person name="Anantharaman K."/>
            <person name="Brown C.T."/>
            <person name="Hug L.A."/>
            <person name="Sharon I."/>
            <person name="Castelle C.J."/>
            <person name="Probst A.J."/>
            <person name="Thomas B.C."/>
            <person name="Singh A."/>
            <person name="Wilkins M.J."/>
            <person name="Karaoz U."/>
            <person name="Brodie E.L."/>
            <person name="Williams K.H."/>
            <person name="Hubbard S.S."/>
            <person name="Banfield J.F."/>
        </authorList>
    </citation>
    <scope>NUCLEOTIDE SEQUENCE [LARGE SCALE GENOMIC DNA]</scope>
</reference>
<dbReference type="AlphaFoldDB" id="A0A1F7JD96"/>
<protein>
    <submittedName>
        <fullName evidence="1">Uncharacterized protein</fullName>
    </submittedName>
</protein>
<comment type="caution">
    <text evidence="1">The sequence shown here is derived from an EMBL/GenBank/DDBJ whole genome shotgun (WGS) entry which is preliminary data.</text>
</comment>
<evidence type="ECO:0000313" key="1">
    <source>
        <dbReference type="EMBL" id="OGK53590.1"/>
    </source>
</evidence>
<dbReference type="InterPro" id="IPR045660">
    <property type="entry name" value="DUF6390"/>
</dbReference>
<dbReference type="Pfam" id="PF19927">
    <property type="entry name" value="DUF6390"/>
    <property type="match status" value="1"/>
</dbReference>
<evidence type="ECO:0000313" key="2">
    <source>
        <dbReference type="Proteomes" id="UP000178486"/>
    </source>
</evidence>